<evidence type="ECO:0000256" key="1">
    <source>
        <dbReference type="ARBA" id="ARBA00005964"/>
    </source>
</evidence>
<dbReference type="Gene3D" id="3.40.50.1820">
    <property type="entry name" value="alpha/beta hydrolase"/>
    <property type="match status" value="1"/>
</dbReference>
<keyword evidence="7" id="KW-1185">Reference proteome</keyword>
<proteinExistence type="inferred from homology"/>
<gene>
    <name evidence="6" type="ORF">D0Z07_3447</name>
</gene>
<dbReference type="InterPro" id="IPR002018">
    <property type="entry name" value="CarbesteraseB"/>
</dbReference>
<dbReference type="OrthoDB" id="408631at2759"/>
<comment type="similarity">
    <text evidence="1 3">Belongs to the type-B carboxylesterase/lipase family.</text>
</comment>
<dbReference type="EMBL" id="VNKQ01000006">
    <property type="protein sequence ID" value="KAG0650176.1"/>
    <property type="molecule type" value="Genomic_DNA"/>
</dbReference>
<dbReference type="InterPro" id="IPR019826">
    <property type="entry name" value="Carboxylesterase_B_AS"/>
</dbReference>
<dbReference type="EC" id="3.1.1.-" evidence="3"/>
<keyword evidence="4" id="KW-0812">Transmembrane</keyword>
<dbReference type="Pfam" id="PF00135">
    <property type="entry name" value="COesterase"/>
    <property type="match status" value="2"/>
</dbReference>
<dbReference type="AlphaFoldDB" id="A0A9P7AYH0"/>
<evidence type="ECO:0000256" key="2">
    <source>
        <dbReference type="ARBA" id="ARBA00022801"/>
    </source>
</evidence>
<feature type="transmembrane region" description="Helical" evidence="4">
    <location>
        <begin position="7"/>
        <end position="26"/>
    </location>
</feature>
<keyword evidence="2 3" id="KW-0378">Hydrolase</keyword>
<evidence type="ECO:0000256" key="3">
    <source>
        <dbReference type="RuleBase" id="RU361235"/>
    </source>
</evidence>
<dbReference type="Proteomes" id="UP000785200">
    <property type="component" value="Unassembled WGS sequence"/>
</dbReference>
<dbReference type="SUPFAM" id="SSF53474">
    <property type="entry name" value="alpha/beta-Hydrolases"/>
    <property type="match status" value="1"/>
</dbReference>
<dbReference type="InterPro" id="IPR029058">
    <property type="entry name" value="AB_hydrolase_fold"/>
</dbReference>
<sequence>MPSVHQVLLLTAVPIIGIAVVWHSLLSEIFASFRSQWNLQPSTLPQVKLAQGLVVGVTLDHKFSAPVEGFMGLPYAEAPIGDRRFRRAVPLPVSNTTFEARKYGKQLLSGKATDNSEDCRDPSQDTRKFLLQYTSMEEPSIEEAVGTQSRDTGAQLTDDLAMMHNTASMVGFSEKPFIGVSFNYRIGALGFLPSKATFDEGIVNLGLHDQVFLLQWVQDNIEDFGGDKNDVTIFGLSAGAHSIGHHVMNYQEGVKPLFHKAILESGAPTSRAVHPYDAAVHEEQFALFVSEAGCSDVPAGSITACLRSRSEDVITAASTKVFDKYNPSLRWAFQPVIDGNLIHQRPIDAWRFGKWNRVPIMTGHTTNEGTYYVPEPLSTSEGFTSFWHTLLPHYSEQDLATVNVLYPDPATEAHSPYKESRDMEALGIGPQFKRVEAAYAHYAYVCPVRQTADLASSGQEPPVWVYHWALNKTVKGGANHGDNMYYESFQDEITSISGAQREVSGVYHAYITSFITGGDPNSIRGRFGDRPLWEKYVRGQEGAMTFGKGNDERAGGNGRGIAAQMVGNEWIEEQCKFWWEKSSDTEE</sequence>
<evidence type="ECO:0000313" key="6">
    <source>
        <dbReference type="EMBL" id="KAG0650176.1"/>
    </source>
</evidence>
<accession>A0A9P7AYH0</accession>
<evidence type="ECO:0000259" key="5">
    <source>
        <dbReference type="Pfam" id="PF00135"/>
    </source>
</evidence>
<dbReference type="GO" id="GO:0016787">
    <property type="term" value="F:hydrolase activity"/>
    <property type="evidence" value="ECO:0007669"/>
    <property type="project" value="UniProtKB-KW"/>
</dbReference>
<reference evidence="6" key="1">
    <citation type="submission" date="2019-07" db="EMBL/GenBank/DDBJ databases">
        <title>Hyphodiscus hymeniophilus genome sequencing and assembly.</title>
        <authorList>
            <person name="Kramer G."/>
            <person name="Nodwell J."/>
        </authorList>
    </citation>
    <scope>NUCLEOTIDE SEQUENCE</scope>
    <source>
        <strain evidence="6">ATCC 34498</strain>
    </source>
</reference>
<protein>
    <recommendedName>
        <fullName evidence="3">Carboxylic ester hydrolase</fullName>
        <ecNumber evidence="3">3.1.1.-</ecNumber>
    </recommendedName>
</protein>
<evidence type="ECO:0000256" key="4">
    <source>
        <dbReference type="SAM" id="Phobius"/>
    </source>
</evidence>
<organism evidence="6 7">
    <name type="scientific">Hyphodiscus hymeniophilus</name>
    <dbReference type="NCBI Taxonomy" id="353542"/>
    <lineage>
        <taxon>Eukaryota</taxon>
        <taxon>Fungi</taxon>
        <taxon>Dikarya</taxon>
        <taxon>Ascomycota</taxon>
        <taxon>Pezizomycotina</taxon>
        <taxon>Leotiomycetes</taxon>
        <taxon>Helotiales</taxon>
        <taxon>Hyphodiscaceae</taxon>
        <taxon>Hyphodiscus</taxon>
    </lineage>
</organism>
<keyword evidence="4" id="KW-0472">Membrane</keyword>
<evidence type="ECO:0000313" key="7">
    <source>
        <dbReference type="Proteomes" id="UP000785200"/>
    </source>
</evidence>
<name>A0A9P7AYH0_9HELO</name>
<dbReference type="PROSITE" id="PS00122">
    <property type="entry name" value="CARBOXYLESTERASE_B_1"/>
    <property type="match status" value="1"/>
</dbReference>
<dbReference type="PANTHER" id="PTHR11559">
    <property type="entry name" value="CARBOXYLESTERASE"/>
    <property type="match status" value="1"/>
</dbReference>
<comment type="caution">
    <text evidence="6">The sequence shown here is derived from an EMBL/GenBank/DDBJ whole genome shotgun (WGS) entry which is preliminary data.</text>
</comment>
<dbReference type="InterPro" id="IPR050309">
    <property type="entry name" value="Type-B_Carboxylest/Lipase"/>
</dbReference>
<feature type="domain" description="Carboxylesterase type B" evidence="5">
    <location>
        <begin position="45"/>
        <end position="114"/>
    </location>
</feature>
<keyword evidence="4" id="KW-1133">Transmembrane helix</keyword>
<feature type="domain" description="Carboxylesterase type B" evidence="5">
    <location>
        <begin position="177"/>
        <end position="551"/>
    </location>
</feature>